<protein>
    <recommendedName>
        <fullName evidence="4">Internal virion protein</fullName>
    </recommendedName>
</protein>
<dbReference type="EMBL" id="OP087422">
    <property type="protein sequence ID" value="UWI83466.1"/>
    <property type="molecule type" value="Genomic_DNA"/>
</dbReference>
<name>A0A9E7U8A6_9CAUD</name>
<feature type="region of interest" description="Disordered" evidence="1">
    <location>
        <begin position="757"/>
        <end position="778"/>
    </location>
</feature>
<feature type="compositionally biased region" description="Low complexity" evidence="1">
    <location>
        <begin position="762"/>
        <end position="778"/>
    </location>
</feature>
<evidence type="ECO:0008006" key="4">
    <source>
        <dbReference type="Google" id="ProtNLM"/>
    </source>
</evidence>
<organism evidence="2 3">
    <name type="scientific">Ralstonia phage BHDT_So9</name>
    <dbReference type="NCBI Taxonomy" id="2972464"/>
    <lineage>
        <taxon>Viruses</taxon>
        <taxon>Duplodnaviria</taxon>
        <taxon>Heunggongvirae</taxon>
        <taxon>Uroviricota</taxon>
        <taxon>Caudoviricetes</taxon>
        <taxon>Autographivirales</taxon>
        <taxon>Autonotataviridae</taxon>
        <taxon>Okabevirinae</taxon>
        <taxon>Higashivirus</taxon>
        <taxon>Higashivirus BHDTSo9</taxon>
    </lineage>
</organism>
<evidence type="ECO:0000313" key="3">
    <source>
        <dbReference type="Proteomes" id="UP001058734"/>
    </source>
</evidence>
<keyword evidence="3" id="KW-1185">Reference proteome</keyword>
<proteinExistence type="predicted"/>
<sequence length="791" mass="84872">MAETFGISAGGDVVVQSAPAAPQGPQVRLNGRAGMYSGQAQVSQPGGLYGAEAVAQDNAKTMDALNKLTQGALEPYIQQEKQKQYYEGMVMAAQGKSLVDIQKEQPWFTNIFGPSATVRGAQAMTAMGALDNAKTDFLGQMPVLRTQSPDAVRQMIVSQFSKLGSTGDPATDVMIQAKLAEQMPGLLDIHTREHVKYIQESNSSAFQKASLASGKSLQAVYDNGDSTMPQQIKDNEWRYAQESWAPMPGQDQRAWQQDVFNVSKASLMEGNFAHIEALKSSQFWGQLDPEAQSQIEKMIPVAREHAKRYSPSLTQDVFNVNTMEQQLSIGMGPQSIDDLHRWMDAKDGEWTKKTGTSQPYFDNAQRSALEDKWFSGMKAKQASIAAANAKVQDIALQEALLRQGVNSMTTPPSMDKIGGEVKQAVMGELYGQIDWTNPSDPKQQTLMSKFAVASANLGPGMTVQAVQGRWRVAAQQILADGANVSQEAQGALQQWRAMLDPAVVNGRAALSQYLGAEEAAKVEALIAMSPDLADPNKLRDARKAIRDGYAAVPHAEQVTAAEGIVEKETPGILGRIFGSSGQLGGIKLNEGMRGKMVKDLAQSTARFMQIGLSPEAAAQQAFDMRYGGVNGADMFSGIIIEKRGAASTLAAKLVSRNGGSQGQSDYQEAVDLTWRTKVAESVNAQIGALAAKPGFKGDASAQFDPSKLEAVYGTNLVMPGGKTAISLTVSDKRGKTHVVTFTEDDVATTFDSLANKRSAKSRQGTATGGQRQVTVTGGPQSNIVVGPTFIR</sequence>
<evidence type="ECO:0000256" key="1">
    <source>
        <dbReference type="SAM" id="MobiDB-lite"/>
    </source>
</evidence>
<evidence type="ECO:0000313" key="2">
    <source>
        <dbReference type="EMBL" id="UWI83466.1"/>
    </source>
</evidence>
<reference evidence="2" key="1">
    <citation type="submission" date="2022-07" db="EMBL/GenBank/DDBJ databases">
        <title>Biological characterization and genomic analysis of novel phages DLDT_So2 and BHDT_So9 against Pseudomonas solanacearum, an infectious agent in tomato in Vietnam.</title>
        <authorList>
            <person name="Pham Q.-A.N."/>
            <person name="To N.H."/>
            <person name="Vo N."/>
            <person name="Tu V.Q."/>
            <person name="Nguyen T.M."/>
            <person name="Nguyen H.D."/>
            <person name="Andrew M."/>
            <person name="Le T.-T.T."/>
            <person name="Vo P.T."/>
            <person name="Huynh O.N."/>
            <person name="Hoang H.A."/>
        </authorList>
    </citation>
    <scope>NUCLEOTIDE SEQUENCE</scope>
</reference>
<accession>A0A9E7U8A6</accession>
<dbReference type="Proteomes" id="UP001058734">
    <property type="component" value="Segment"/>
</dbReference>